<dbReference type="GO" id="GO:0009279">
    <property type="term" value="C:cell outer membrane"/>
    <property type="evidence" value="ECO:0007669"/>
    <property type="project" value="UniProtKB-SubCell"/>
</dbReference>
<dbReference type="GeneID" id="99683149"/>
<feature type="signal peptide" evidence="15">
    <location>
        <begin position="1"/>
        <end position="27"/>
    </location>
</feature>
<comment type="similarity">
    <text evidence="2 13 14">Belongs to the TonB-dependent receptor family.</text>
</comment>
<dbReference type="Pfam" id="PF00593">
    <property type="entry name" value="TonB_dep_Rec_b-barrel"/>
    <property type="match status" value="1"/>
</dbReference>
<organism evidence="18 19">
    <name type="scientific">Rubrivivax gelatinosus</name>
    <name type="common">Rhodocyclus gelatinosus</name>
    <name type="synonym">Rhodopseudomonas gelatinosa</name>
    <dbReference type="NCBI Taxonomy" id="28068"/>
    <lineage>
        <taxon>Bacteria</taxon>
        <taxon>Pseudomonadati</taxon>
        <taxon>Pseudomonadota</taxon>
        <taxon>Betaproteobacteria</taxon>
        <taxon>Burkholderiales</taxon>
        <taxon>Sphaerotilaceae</taxon>
        <taxon>Rubrivivax</taxon>
    </lineage>
</organism>
<keyword evidence="4 13" id="KW-1134">Transmembrane beta strand</keyword>
<keyword evidence="11 18" id="KW-0675">Receptor</keyword>
<evidence type="ECO:0000256" key="5">
    <source>
        <dbReference type="ARBA" id="ARBA00022496"/>
    </source>
</evidence>
<evidence type="ECO:0000259" key="17">
    <source>
        <dbReference type="Pfam" id="PF07715"/>
    </source>
</evidence>
<dbReference type="RefSeq" id="WP_132648569.1">
    <property type="nucleotide sequence ID" value="NZ_CP181386.1"/>
</dbReference>
<evidence type="ECO:0000256" key="11">
    <source>
        <dbReference type="ARBA" id="ARBA00023170"/>
    </source>
</evidence>
<dbReference type="Gene3D" id="2.40.170.20">
    <property type="entry name" value="TonB-dependent receptor, beta-barrel domain"/>
    <property type="match status" value="1"/>
</dbReference>
<evidence type="ECO:0000256" key="9">
    <source>
        <dbReference type="ARBA" id="ARBA00023077"/>
    </source>
</evidence>
<comment type="caution">
    <text evidence="18">The sequence shown here is derived from an EMBL/GenBank/DDBJ whole genome shotgun (WGS) entry which is preliminary data.</text>
</comment>
<keyword evidence="9 14" id="KW-0798">TonB box</keyword>
<dbReference type="InterPro" id="IPR039426">
    <property type="entry name" value="TonB-dep_rcpt-like"/>
</dbReference>
<dbReference type="InterPro" id="IPR036942">
    <property type="entry name" value="Beta-barrel_TonB_sf"/>
</dbReference>
<keyword evidence="3 13" id="KW-0813">Transport</keyword>
<protein>
    <submittedName>
        <fullName evidence="18">Outer membrane receptor protein involved in Fe transport</fullName>
    </submittedName>
</protein>
<sequence>MKPQEKSPSRHWRPAMLALLLPAATQAQSEAVETVQITAERRVVTATRLAEDPLDLPFSTYAVGRDEMDAVGARTLEDALRAVPGLQHGTQGNYFTRFETRGLRDTQDVLVLIDGVPLRLLQGNADLTLVAPDLLERIEFIKGPASALYGRNAIGGVVQMFIEPEAEGGSARATLGSFGRRDLGLRQRWDGERGHLSVGAAYSRVDGFQDGTARDQATASVGGELAMTRDWASSVQLFSSQVNAKRGSIVPLQDGHPMFGIDPEDNYGIPGAHVDGEYLSLAWRNRVRLTPALSFEHLSSMARYDRLFQGGITIVPPPAAVTKGWSETDTKDRGLFHEFTLNAKGEIGATQHALQLGLNLESGWQDQASPSFSGAPTYLGPDYDTPVSNVGNDPKGIRGAVTDSRFDQRVRSLYLQDRIDIGTLSLSAGLRHDRFEQTLWRSGTAVQAHQEASRTSPRLGADWRYAASAASENALFANWAEGFRPQAVALNTRSGVVVPALLRPEVTRSLEIGAKGRSLDDRWSYQVALFQADKTDGQRSFRTGPDTFIFTNASSRVRGLETLLRGRLSAAWSGYAHYTWQDARLRDFPTFDASGNPGPNYAGNRMRMSARHIAGAGLAWSQGDWQWTGSANYVGRRPLRDNVEDSQILPSYTLLATAVTWQATPRLSVQAGVDNLADVEYIADDFSSQEAGCFGTPRSLFLRLKAQW</sequence>
<evidence type="ECO:0000313" key="18">
    <source>
        <dbReference type="EMBL" id="TCP00948.1"/>
    </source>
</evidence>
<evidence type="ECO:0000256" key="12">
    <source>
        <dbReference type="ARBA" id="ARBA00023237"/>
    </source>
</evidence>
<evidence type="ECO:0000256" key="3">
    <source>
        <dbReference type="ARBA" id="ARBA00022448"/>
    </source>
</evidence>
<dbReference type="InterPro" id="IPR012910">
    <property type="entry name" value="Plug_dom"/>
</dbReference>
<dbReference type="Gene3D" id="2.170.130.10">
    <property type="entry name" value="TonB-dependent receptor, plug domain"/>
    <property type="match status" value="1"/>
</dbReference>
<comment type="subcellular location">
    <subcellularLocation>
        <location evidence="1 13">Cell outer membrane</location>
        <topology evidence="1 13">Multi-pass membrane protein</topology>
    </subcellularLocation>
</comment>
<dbReference type="PROSITE" id="PS52016">
    <property type="entry name" value="TONB_DEPENDENT_REC_3"/>
    <property type="match status" value="1"/>
</dbReference>
<evidence type="ECO:0000256" key="1">
    <source>
        <dbReference type="ARBA" id="ARBA00004571"/>
    </source>
</evidence>
<feature type="domain" description="TonB-dependent receptor plug" evidence="17">
    <location>
        <begin position="54"/>
        <end position="157"/>
    </location>
</feature>
<evidence type="ECO:0000256" key="8">
    <source>
        <dbReference type="ARBA" id="ARBA00023065"/>
    </source>
</evidence>
<reference evidence="18 19" key="1">
    <citation type="submission" date="2019-03" db="EMBL/GenBank/DDBJ databases">
        <title>Genomic Encyclopedia of Type Strains, Phase IV (KMG-IV): sequencing the most valuable type-strain genomes for metagenomic binning, comparative biology and taxonomic classification.</title>
        <authorList>
            <person name="Goeker M."/>
        </authorList>
    </citation>
    <scope>NUCLEOTIDE SEQUENCE [LARGE SCALE GENOMIC DNA]</scope>
    <source>
        <strain evidence="18 19">DSM 1709</strain>
    </source>
</reference>
<accession>A0A4V2SGE3</accession>
<keyword evidence="15" id="KW-0732">Signal</keyword>
<keyword evidence="8" id="KW-0406">Ion transport</keyword>
<dbReference type="AlphaFoldDB" id="A0A4V2SGE3"/>
<evidence type="ECO:0000256" key="10">
    <source>
        <dbReference type="ARBA" id="ARBA00023136"/>
    </source>
</evidence>
<feature type="chain" id="PRO_5020715419" evidence="15">
    <location>
        <begin position="28"/>
        <end position="708"/>
    </location>
</feature>
<dbReference type="EMBL" id="SLXD01000011">
    <property type="protein sequence ID" value="TCP00948.1"/>
    <property type="molecule type" value="Genomic_DNA"/>
</dbReference>
<dbReference type="SUPFAM" id="SSF56935">
    <property type="entry name" value="Porins"/>
    <property type="match status" value="1"/>
</dbReference>
<evidence type="ECO:0000256" key="6">
    <source>
        <dbReference type="ARBA" id="ARBA00022692"/>
    </source>
</evidence>
<keyword evidence="6 13" id="KW-0812">Transmembrane</keyword>
<evidence type="ECO:0000256" key="4">
    <source>
        <dbReference type="ARBA" id="ARBA00022452"/>
    </source>
</evidence>
<evidence type="ECO:0000256" key="2">
    <source>
        <dbReference type="ARBA" id="ARBA00009810"/>
    </source>
</evidence>
<evidence type="ECO:0000256" key="15">
    <source>
        <dbReference type="SAM" id="SignalP"/>
    </source>
</evidence>
<dbReference type="GO" id="GO:0006826">
    <property type="term" value="P:iron ion transport"/>
    <property type="evidence" value="ECO:0007669"/>
    <property type="project" value="UniProtKB-KW"/>
</dbReference>
<name>A0A4V2SGE3_RUBGE</name>
<evidence type="ECO:0000259" key="16">
    <source>
        <dbReference type="Pfam" id="PF00593"/>
    </source>
</evidence>
<dbReference type="OrthoDB" id="9764669at2"/>
<dbReference type="PANTHER" id="PTHR32552:SF81">
    <property type="entry name" value="TONB-DEPENDENT OUTER MEMBRANE RECEPTOR"/>
    <property type="match status" value="1"/>
</dbReference>
<evidence type="ECO:0000256" key="14">
    <source>
        <dbReference type="RuleBase" id="RU003357"/>
    </source>
</evidence>
<dbReference type="InterPro" id="IPR037066">
    <property type="entry name" value="Plug_dom_sf"/>
</dbReference>
<dbReference type="Proteomes" id="UP000295106">
    <property type="component" value="Unassembled WGS sequence"/>
</dbReference>
<dbReference type="Pfam" id="PF07715">
    <property type="entry name" value="Plug"/>
    <property type="match status" value="1"/>
</dbReference>
<dbReference type="PANTHER" id="PTHR32552">
    <property type="entry name" value="FERRICHROME IRON RECEPTOR-RELATED"/>
    <property type="match status" value="1"/>
</dbReference>
<evidence type="ECO:0000256" key="13">
    <source>
        <dbReference type="PROSITE-ProRule" id="PRU01360"/>
    </source>
</evidence>
<keyword evidence="7" id="KW-0408">Iron</keyword>
<feature type="domain" description="TonB-dependent receptor-like beta-barrel" evidence="16">
    <location>
        <begin position="282"/>
        <end position="676"/>
    </location>
</feature>
<gene>
    <name evidence="18" type="ORF">EV684_111154</name>
</gene>
<proteinExistence type="inferred from homology"/>
<dbReference type="InterPro" id="IPR000531">
    <property type="entry name" value="Beta-barrel_TonB"/>
</dbReference>
<keyword evidence="10 13" id="KW-0472">Membrane</keyword>
<keyword evidence="12 13" id="KW-0998">Cell outer membrane</keyword>
<evidence type="ECO:0000256" key="7">
    <source>
        <dbReference type="ARBA" id="ARBA00023004"/>
    </source>
</evidence>
<evidence type="ECO:0000313" key="19">
    <source>
        <dbReference type="Proteomes" id="UP000295106"/>
    </source>
</evidence>
<keyword evidence="5" id="KW-0410">Iron transport</keyword>
<dbReference type="CDD" id="cd01347">
    <property type="entry name" value="ligand_gated_channel"/>
    <property type="match status" value="1"/>
</dbReference>